<dbReference type="Pfam" id="PF00348">
    <property type="entry name" value="polyprenyl_synt"/>
    <property type="match status" value="1"/>
</dbReference>
<dbReference type="Gene3D" id="1.10.600.10">
    <property type="entry name" value="Farnesyl Diphosphate Synthase"/>
    <property type="match status" value="1"/>
</dbReference>
<dbReference type="RefSeq" id="WP_345695659.1">
    <property type="nucleotide sequence ID" value="NZ_BAABIS010000001.1"/>
</dbReference>
<dbReference type="InterPro" id="IPR033749">
    <property type="entry name" value="Polyprenyl_synt_CS"/>
</dbReference>
<proteinExistence type="inferred from homology"/>
<protein>
    <submittedName>
        <fullName evidence="7">Polyprenyl synthetase family protein</fullName>
    </submittedName>
</protein>
<evidence type="ECO:0000256" key="6">
    <source>
        <dbReference type="RuleBase" id="RU004466"/>
    </source>
</evidence>
<dbReference type="SFLD" id="SFLDS00005">
    <property type="entry name" value="Isoprenoid_Synthase_Type_I"/>
    <property type="match status" value="1"/>
</dbReference>
<dbReference type="SUPFAM" id="SSF48576">
    <property type="entry name" value="Terpenoid synthases"/>
    <property type="match status" value="1"/>
</dbReference>
<comment type="similarity">
    <text evidence="2 6">Belongs to the FPP/GGPP synthase family.</text>
</comment>
<evidence type="ECO:0000256" key="5">
    <source>
        <dbReference type="ARBA" id="ARBA00022842"/>
    </source>
</evidence>
<evidence type="ECO:0000313" key="7">
    <source>
        <dbReference type="EMBL" id="GAA4838083.1"/>
    </source>
</evidence>
<keyword evidence="4" id="KW-0479">Metal-binding</keyword>
<evidence type="ECO:0000256" key="2">
    <source>
        <dbReference type="ARBA" id="ARBA00006706"/>
    </source>
</evidence>
<dbReference type="PANTHER" id="PTHR12001">
    <property type="entry name" value="GERANYLGERANYL PYROPHOSPHATE SYNTHASE"/>
    <property type="match status" value="1"/>
</dbReference>
<dbReference type="InterPro" id="IPR000092">
    <property type="entry name" value="Polyprenyl_synt"/>
</dbReference>
<dbReference type="PROSITE" id="PS00723">
    <property type="entry name" value="POLYPRENYL_SYNTHASE_1"/>
    <property type="match status" value="1"/>
</dbReference>
<sequence length="356" mass="37904">MSDHLDGWGKRAALADRTFAADVARRVDAFTRNGGKRMRSQFLWWAMRGCAPEWVPARAALTTAGALELLQTCALVHDDVMDRCDMRRGRRALHEAVTHQYAPLAGRARAAALGVSAGILAGDLALAWADDLAAAARCELPPLLREQVAGIWSDLRLEMVAGQYLDVRAEVTGEHTPGRALRIALLKSALYSVERPLHLGAVLAGAGPEQVRALRRAGRCAGVAFQLKDDVEGVFGDPKDTGKPCGDDIRAGKLTYLAAVARARAAAGGDTAALGVLRDSLGDSGLDEAGLARVRTAMETTGARAAVQERVEVLARRSIAHLRDARLDVEAGRRLGALLRATSGLAGDHRTTEECS</sequence>
<reference evidence="8" key="1">
    <citation type="journal article" date="2019" name="Int. J. Syst. Evol. Microbiol.">
        <title>The Global Catalogue of Microorganisms (GCM) 10K type strain sequencing project: providing services to taxonomists for standard genome sequencing and annotation.</title>
        <authorList>
            <consortium name="The Broad Institute Genomics Platform"/>
            <consortium name="The Broad Institute Genome Sequencing Center for Infectious Disease"/>
            <person name="Wu L."/>
            <person name="Ma J."/>
        </authorList>
    </citation>
    <scope>NUCLEOTIDE SEQUENCE [LARGE SCALE GENOMIC DNA]</scope>
    <source>
        <strain evidence="8">JCM 13006</strain>
    </source>
</reference>
<keyword evidence="5" id="KW-0460">Magnesium</keyword>
<dbReference type="PANTHER" id="PTHR12001:SF85">
    <property type="entry name" value="SHORT CHAIN ISOPRENYL DIPHOSPHATE SYNTHASE"/>
    <property type="match status" value="1"/>
</dbReference>
<organism evidence="7 8">
    <name type="scientific">Kitasatospora terrestris</name>
    <dbReference type="NCBI Taxonomy" id="258051"/>
    <lineage>
        <taxon>Bacteria</taxon>
        <taxon>Bacillati</taxon>
        <taxon>Actinomycetota</taxon>
        <taxon>Actinomycetes</taxon>
        <taxon>Kitasatosporales</taxon>
        <taxon>Streptomycetaceae</taxon>
        <taxon>Kitasatospora</taxon>
    </lineage>
</organism>
<keyword evidence="3 6" id="KW-0808">Transferase</keyword>
<comment type="caution">
    <text evidence="7">The sequence shown here is derived from an EMBL/GenBank/DDBJ whole genome shotgun (WGS) entry which is preliminary data.</text>
</comment>
<keyword evidence="8" id="KW-1185">Reference proteome</keyword>
<evidence type="ECO:0000256" key="3">
    <source>
        <dbReference type="ARBA" id="ARBA00022679"/>
    </source>
</evidence>
<dbReference type="Proteomes" id="UP001501752">
    <property type="component" value="Unassembled WGS sequence"/>
</dbReference>
<evidence type="ECO:0000256" key="1">
    <source>
        <dbReference type="ARBA" id="ARBA00001946"/>
    </source>
</evidence>
<name>A0ABP9DB04_9ACTN</name>
<gene>
    <name evidence="7" type="ORF">GCM10023235_11500</name>
</gene>
<evidence type="ECO:0000256" key="4">
    <source>
        <dbReference type="ARBA" id="ARBA00022723"/>
    </source>
</evidence>
<dbReference type="InterPro" id="IPR008949">
    <property type="entry name" value="Isoprenoid_synthase_dom_sf"/>
</dbReference>
<evidence type="ECO:0000313" key="8">
    <source>
        <dbReference type="Proteomes" id="UP001501752"/>
    </source>
</evidence>
<comment type="cofactor">
    <cofactor evidence="1">
        <name>Mg(2+)</name>
        <dbReference type="ChEBI" id="CHEBI:18420"/>
    </cofactor>
</comment>
<dbReference type="EMBL" id="BAABIS010000001">
    <property type="protein sequence ID" value="GAA4838083.1"/>
    <property type="molecule type" value="Genomic_DNA"/>
</dbReference>
<accession>A0ABP9DB04</accession>